<evidence type="ECO:0000313" key="3">
    <source>
        <dbReference type="Proteomes" id="UP001183420"/>
    </source>
</evidence>
<dbReference type="Proteomes" id="UP001183420">
    <property type="component" value="Unassembled WGS sequence"/>
</dbReference>
<name>A0ABU2LWC4_9ACTN</name>
<dbReference type="EMBL" id="JAVREM010000049">
    <property type="protein sequence ID" value="MDT0321869.1"/>
    <property type="molecule type" value="Genomic_DNA"/>
</dbReference>
<keyword evidence="3" id="KW-1185">Reference proteome</keyword>
<reference evidence="3" key="1">
    <citation type="submission" date="2023-07" db="EMBL/GenBank/DDBJ databases">
        <title>30 novel species of actinomycetes from the DSMZ collection.</title>
        <authorList>
            <person name="Nouioui I."/>
        </authorList>
    </citation>
    <scope>NUCLEOTIDE SEQUENCE [LARGE SCALE GENOMIC DNA]</scope>
    <source>
        <strain evidence="3">DSM 44918</strain>
    </source>
</reference>
<evidence type="ECO:0000313" key="2">
    <source>
        <dbReference type="EMBL" id="MDT0321869.1"/>
    </source>
</evidence>
<organism evidence="2 3">
    <name type="scientific">Streptomyces millisiae</name>
    <dbReference type="NCBI Taxonomy" id="3075542"/>
    <lineage>
        <taxon>Bacteria</taxon>
        <taxon>Bacillati</taxon>
        <taxon>Actinomycetota</taxon>
        <taxon>Actinomycetes</taxon>
        <taxon>Kitasatosporales</taxon>
        <taxon>Streptomycetaceae</taxon>
        <taxon>Streptomyces</taxon>
    </lineage>
</organism>
<feature type="region of interest" description="Disordered" evidence="1">
    <location>
        <begin position="48"/>
        <end position="77"/>
    </location>
</feature>
<evidence type="ECO:0000256" key="1">
    <source>
        <dbReference type="SAM" id="MobiDB-lite"/>
    </source>
</evidence>
<sequence length="77" mass="7941">MRTNLNATTTTAPIADSVPVTAERIPAAGWAEYERPLALRAGTLVGLAAGSGDADTSDDSVDWFHQYQSGSQSGSAS</sequence>
<dbReference type="RefSeq" id="WP_311602195.1">
    <property type="nucleotide sequence ID" value="NZ_JAVREM010000049.1"/>
</dbReference>
<accession>A0ABU2LWC4</accession>
<feature type="compositionally biased region" description="Low complexity" evidence="1">
    <location>
        <begin position="68"/>
        <end position="77"/>
    </location>
</feature>
<comment type="caution">
    <text evidence="2">The sequence shown here is derived from an EMBL/GenBank/DDBJ whole genome shotgun (WGS) entry which is preliminary data.</text>
</comment>
<gene>
    <name evidence="2" type="ORF">RNC47_26390</name>
</gene>
<protein>
    <submittedName>
        <fullName evidence="2">Uncharacterized protein</fullName>
    </submittedName>
</protein>
<proteinExistence type="predicted"/>